<dbReference type="PROSITE" id="PS52019">
    <property type="entry name" value="PKS_MFAS_DH"/>
    <property type="match status" value="1"/>
</dbReference>
<dbReference type="STRING" id="1230097.A0A423VN49"/>
<dbReference type="InterPro" id="IPR016035">
    <property type="entry name" value="Acyl_Trfase/lysoPLipase"/>
</dbReference>
<dbReference type="Gene3D" id="3.10.129.110">
    <property type="entry name" value="Polyketide synthase dehydratase"/>
    <property type="match status" value="1"/>
</dbReference>
<dbReference type="InterPro" id="IPR049900">
    <property type="entry name" value="PKS_mFAS_DH"/>
</dbReference>
<dbReference type="Proteomes" id="UP000285146">
    <property type="component" value="Unassembled WGS sequence"/>
</dbReference>
<sequence>MKAVGERYEKELSQMLCQLSETEQVKRNDQINFVSTVHAEFINTKPDARYWRQNLESPVRFSQGLSKLTEAIPIDFLIEIGPHSALQGPIRQVGQTSRATKFPPYLATLLRKKDGVENVLSTAGALFANGHDLNLLRVNRIEDYDSITNTVTGGRTGKTIVDLPKYQWQYNRMFYFENRWTREFRLRTHPRHDLLGSRIPGGNRNEPVWRNVLKGKNVPWLQDHKIGTNTVFPTTAYLAMAVEAALQAAEVHAVDISSIKRFEFQDVLLSAALLVPDDDRGLELLTSLQPELDNTTSNGAQWSFTVTSVLNANGDDVFTEHCHGKVAYFFESQEATELDPVRHAAQKPVSSTRWYDAFASVGLNYGPTFQGLSKTQVYGNGDTREAESLLSSNPAKGIMVGESRYLIHPAALDSALQLAIVAYHRGRASECNSAYLPVSLGSLSIEVTPTSTAKAQTFHKASAKTTRYDERGFATDITVVADADGGAQMARATDITFVASQADTTPGSGEHAAPFTRMGWKPDFDLLTSSKVARMYPSSGSDDMPEVPLLEQLALHQIVQFHEQYNEFFVGGSNIPFLQRYLDWMAEKVNLAKEGKLPGGQAIVAQSQQERDAEMQRLSAALMEHHAPETRLMVHMYQSLPAVYRGEMTGIQAAVQDHLLDDTYEYMELYSAGNKALTEMIKLLSYKNPRLKILEVGGGTGSATKEVLPALRGDTLYRGYESYTFTDITSSFLAKAHDNFKQYKGMKYATFDMQTPASEQGFDADFDLIIASNASSHLYLMLAPTD</sequence>
<gene>
    <name evidence="6" type="ORF">VPNG_09573</name>
</gene>
<dbReference type="Pfam" id="PF21089">
    <property type="entry name" value="PKS_DH_N"/>
    <property type="match status" value="1"/>
</dbReference>
<dbReference type="InterPro" id="IPR049552">
    <property type="entry name" value="PKS_DH_N"/>
</dbReference>
<dbReference type="InterPro" id="IPR029063">
    <property type="entry name" value="SAM-dependent_MTases_sf"/>
</dbReference>
<comment type="caution">
    <text evidence="6">The sequence shown here is derived from an EMBL/GenBank/DDBJ whole genome shotgun (WGS) entry which is preliminary data.</text>
</comment>
<dbReference type="InterPro" id="IPR001227">
    <property type="entry name" value="Ac_transferase_dom_sf"/>
</dbReference>
<dbReference type="GO" id="GO:0044550">
    <property type="term" value="P:secondary metabolite biosynthetic process"/>
    <property type="evidence" value="ECO:0007669"/>
    <property type="project" value="TreeGrafter"/>
</dbReference>
<dbReference type="Gene3D" id="3.40.50.150">
    <property type="entry name" value="Vaccinia Virus protein VP39"/>
    <property type="match status" value="1"/>
</dbReference>
<dbReference type="InParanoid" id="A0A423VN49"/>
<dbReference type="SMART" id="SM00826">
    <property type="entry name" value="PKS_DH"/>
    <property type="match status" value="1"/>
</dbReference>
<evidence type="ECO:0000313" key="7">
    <source>
        <dbReference type="Proteomes" id="UP000285146"/>
    </source>
</evidence>
<dbReference type="SUPFAM" id="SSF53335">
    <property type="entry name" value="S-adenosyl-L-methionine-dependent methyltransferases"/>
    <property type="match status" value="1"/>
</dbReference>
<dbReference type="Gene3D" id="3.40.366.10">
    <property type="entry name" value="Malonyl-Coenzyme A Acyl Carrier Protein, domain 2"/>
    <property type="match status" value="1"/>
</dbReference>
<protein>
    <recommendedName>
        <fullName evidence="5">PKS/mFAS DH domain-containing protein</fullName>
    </recommendedName>
</protein>
<feature type="active site" description="Proton donor; for dehydratase activity" evidence="4">
    <location>
        <position position="413"/>
    </location>
</feature>
<proteinExistence type="predicted"/>
<dbReference type="AlphaFoldDB" id="A0A423VN49"/>
<evidence type="ECO:0000313" key="6">
    <source>
        <dbReference type="EMBL" id="ROV92435.1"/>
    </source>
</evidence>
<evidence type="ECO:0000256" key="2">
    <source>
        <dbReference type="ARBA" id="ARBA00022553"/>
    </source>
</evidence>
<dbReference type="Pfam" id="PF14765">
    <property type="entry name" value="PS-DH"/>
    <property type="match status" value="1"/>
</dbReference>
<dbReference type="InterPro" id="IPR050091">
    <property type="entry name" value="PKS_NRPS_Biosynth_Enz"/>
</dbReference>
<dbReference type="PANTHER" id="PTHR43775">
    <property type="entry name" value="FATTY ACID SYNTHASE"/>
    <property type="match status" value="1"/>
</dbReference>
<dbReference type="GO" id="GO:0004312">
    <property type="term" value="F:fatty acid synthase activity"/>
    <property type="evidence" value="ECO:0007669"/>
    <property type="project" value="TreeGrafter"/>
</dbReference>
<reference evidence="6 7" key="1">
    <citation type="submission" date="2015-09" db="EMBL/GenBank/DDBJ databases">
        <title>Host preference determinants of Valsa canker pathogens revealed by comparative genomics.</title>
        <authorList>
            <person name="Yin Z."/>
            <person name="Huang L."/>
        </authorList>
    </citation>
    <scope>NUCLEOTIDE SEQUENCE [LARGE SCALE GENOMIC DNA]</scope>
    <source>
        <strain evidence="6 7">SXYLt</strain>
    </source>
</reference>
<feature type="region of interest" description="N-terminal hotdog fold" evidence="4">
    <location>
        <begin position="192"/>
        <end position="333"/>
    </location>
</feature>
<evidence type="ECO:0000256" key="3">
    <source>
        <dbReference type="ARBA" id="ARBA00023268"/>
    </source>
</evidence>
<keyword evidence="3" id="KW-0511">Multifunctional enzyme</keyword>
<evidence type="ECO:0000256" key="1">
    <source>
        <dbReference type="ARBA" id="ARBA00022450"/>
    </source>
</evidence>
<feature type="active site" description="Proton acceptor; for dehydratase activity" evidence="4">
    <location>
        <position position="224"/>
    </location>
</feature>
<dbReference type="Pfam" id="PF08242">
    <property type="entry name" value="Methyltransf_12"/>
    <property type="match status" value="1"/>
</dbReference>
<keyword evidence="2" id="KW-0597">Phosphoprotein</keyword>
<dbReference type="GO" id="GO:0006633">
    <property type="term" value="P:fatty acid biosynthetic process"/>
    <property type="evidence" value="ECO:0007669"/>
    <property type="project" value="TreeGrafter"/>
</dbReference>
<dbReference type="OrthoDB" id="329835at2759"/>
<dbReference type="InterPro" id="IPR042104">
    <property type="entry name" value="PKS_dehydratase_sf"/>
</dbReference>
<feature type="region of interest" description="C-terminal hotdog fold" evidence="4">
    <location>
        <begin position="346"/>
        <end position="506"/>
    </location>
</feature>
<dbReference type="InterPro" id="IPR049551">
    <property type="entry name" value="PKS_DH_C"/>
</dbReference>
<accession>A0A423VN49</accession>
<feature type="domain" description="PKS/mFAS DH" evidence="5">
    <location>
        <begin position="192"/>
        <end position="506"/>
    </location>
</feature>
<dbReference type="PANTHER" id="PTHR43775:SF50">
    <property type="entry name" value="HIGHLY REDUCING POLYKETIDE SYNTHASE SRDA"/>
    <property type="match status" value="1"/>
</dbReference>
<evidence type="ECO:0000259" key="5">
    <source>
        <dbReference type="PROSITE" id="PS52019"/>
    </source>
</evidence>
<keyword evidence="7" id="KW-1185">Reference proteome</keyword>
<name>A0A423VN49_9PEZI</name>
<keyword evidence="1" id="KW-0596">Phosphopantetheine</keyword>
<organism evidence="6 7">
    <name type="scientific">Cytospora leucostoma</name>
    <dbReference type="NCBI Taxonomy" id="1230097"/>
    <lineage>
        <taxon>Eukaryota</taxon>
        <taxon>Fungi</taxon>
        <taxon>Dikarya</taxon>
        <taxon>Ascomycota</taxon>
        <taxon>Pezizomycotina</taxon>
        <taxon>Sordariomycetes</taxon>
        <taxon>Sordariomycetidae</taxon>
        <taxon>Diaporthales</taxon>
        <taxon>Cytosporaceae</taxon>
        <taxon>Cytospora</taxon>
    </lineage>
</organism>
<evidence type="ECO:0000256" key="4">
    <source>
        <dbReference type="PROSITE-ProRule" id="PRU01363"/>
    </source>
</evidence>
<dbReference type="InterPro" id="IPR013217">
    <property type="entry name" value="Methyltransf_12"/>
</dbReference>
<dbReference type="InterPro" id="IPR020807">
    <property type="entry name" value="PKS_DH"/>
</dbReference>
<dbReference type="EMBL" id="LKEB01000085">
    <property type="protein sequence ID" value="ROV92435.1"/>
    <property type="molecule type" value="Genomic_DNA"/>
</dbReference>
<dbReference type="SUPFAM" id="SSF52151">
    <property type="entry name" value="FabD/lysophospholipase-like"/>
    <property type="match status" value="1"/>
</dbReference>